<keyword evidence="3" id="KW-1185">Reference proteome</keyword>
<gene>
    <name evidence="2" type="ORF">SAMN04487859_1295</name>
</gene>
<dbReference type="Pfam" id="PF10983">
    <property type="entry name" value="DUF2793"/>
    <property type="match status" value="1"/>
</dbReference>
<dbReference type="STRING" id="1005928.SAMN04487859_1295"/>
<feature type="domain" description="Peptidase S74" evidence="1">
    <location>
        <begin position="375"/>
        <end position="513"/>
    </location>
</feature>
<sequence>MSDLSARLALPFIAPSQAQKHVTHNEALQQLDLLVQMRVEGVGVTAPPVAPDPGALYALGAGAQGDWAGQDGQLAAFLNESWLFFSPQEGWQAIDLSTGGTWIYRGGSWQNALDQLESVGIGTTADAVNRLAVAAEATLLSHEGAGHQLKINKATLPDTASLLFQTGWSGRAEMGLTGSDDFAIKTSSDGVGWSLAATFAADTGAVGFGDGQPPQYGGHLRIADPNLGNARLELQAGDAGPDSYAMIEHASAGGDSSQMIFSVNAATNALIDFNPVDDGSSGAAVRFFRSTNSTGLATLTLHQADGSSGWEHRIAGNSDTTLSLSHDLGVGTTNPNAKLTVQGNVTPGTDNAFNLGSATHRWSSIWAVNGTIQTSDERDKHVENRIDPALATDLIRQVDPVFFKWKAGGNELCDIPGDDPVPLNTDQIAAARADPIEPHEIAPVYLHTHKGKRTHAGFLAQDVKRAMDAAGIDFGAWGIENLDATDSRQFLRPDQLIPVLWAAVRYLLEQQKA</sequence>
<name>A0A1I5GDV7_9RHOB</name>
<dbReference type="InterPro" id="IPR030392">
    <property type="entry name" value="S74_ICA"/>
</dbReference>
<accession>A0A1I5GDV7</accession>
<proteinExistence type="predicted"/>
<dbReference type="AlphaFoldDB" id="A0A1I5GDV7"/>
<dbReference type="InterPro" id="IPR021251">
    <property type="entry name" value="DUF2793"/>
</dbReference>
<dbReference type="PROSITE" id="PS51688">
    <property type="entry name" value="ICA"/>
    <property type="match status" value="1"/>
</dbReference>
<dbReference type="InterPro" id="IPR044914">
    <property type="entry name" value="Endosialidase_C_dom_sf"/>
</dbReference>
<dbReference type="OrthoDB" id="564699at2"/>
<dbReference type="Gene3D" id="4.10.1090.10">
    <property type="entry name" value="Endosialidase, domain 4"/>
    <property type="match status" value="1"/>
</dbReference>
<organism evidence="2 3">
    <name type="scientific">Roseovarius lutimaris</name>
    <dbReference type="NCBI Taxonomy" id="1005928"/>
    <lineage>
        <taxon>Bacteria</taxon>
        <taxon>Pseudomonadati</taxon>
        <taxon>Pseudomonadota</taxon>
        <taxon>Alphaproteobacteria</taxon>
        <taxon>Rhodobacterales</taxon>
        <taxon>Roseobacteraceae</taxon>
        <taxon>Roseovarius</taxon>
    </lineage>
</organism>
<evidence type="ECO:0000313" key="3">
    <source>
        <dbReference type="Proteomes" id="UP000198599"/>
    </source>
</evidence>
<protein>
    <submittedName>
        <fullName evidence="2">Chaperone of endosialidase</fullName>
    </submittedName>
</protein>
<evidence type="ECO:0000313" key="2">
    <source>
        <dbReference type="EMBL" id="SFO34154.1"/>
    </source>
</evidence>
<dbReference type="Proteomes" id="UP000198599">
    <property type="component" value="Unassembled WGS sequence"/>
</dbReference>
<evidence type="ECO:0000259" key="1">
    <source>
        <dbReference type="PROSITE" id="PS51688"/>
    </source>
</evidence>
<dbReference type="RefSeq" id="WP_092842048.1">
    <property type="nucleotide sequence ID" value="NZ_FOVP01000029.1"/>
</dbReference>
<reference evidence="3" key="1">
    <citation type="submission" date="2016-10" db="EMBL/GenBank/DDBJ databases">
        <authorList>
            <person name="Varghese N."/>
            <person name="Submissions S."/>
        </authorList>
    </citation>
    <scope>NUCLEOTIDE SEQUENCE [LARGE SCALE GENOMIC DNA]</scope>
    <source>
        <strain evidence="3">DSM 28463</strain>
    </source>
</reference>
<dbReference type="EMBL" id="FOVP01000029">
    <property type="protein sequence ID" value="SFO34154.1"/>
    <property type="molecule type" value="Genomic_DNA"/>
</dbReference>